<proteinExistence type="inferred from homology"/>
<dbReference type="Proteomes" id="UP001199319">
    <property type="component" value="Unassembled WGS sequence"/>
</dbReference>
<dbReference type="Pfam" id="PF00535">
    <property type="entry name" value="Glycos_transf_2"/>
    <property type="match status" value="1"/>
</dbReference>
<dbReference type="InterPro" id="IPR029044">
    <property type="entry name" value="Nucleotide-diphossugar_trans"/>
</dbReference>
<dbReference type="InterPro" id="IPR001173">
    <property type="entry name" value="Glyco_trans_2-like"/>
</dbReference>
<comment type="similarity">
    <text evidence="1">Belongs to the glycosyltransferase 2 family.</text>
</comment>
<keyword evidence="2 5" id="KW-0328">Glycosyltransferase</keyword>
<keyword evidence="3 5" id="KW-0808">Transferase</keyword>
<gene>
    <name evidence="5" type="ORF">LKD37_12475</name>
</gene>
<protein>
    <submittedName>
        <fullName evidence="5">Glycosyltransferase</fullName>
        <ecNumber evidence="5">2.4.-.-</ecNumber>
    </submittedName>
</protein>
<dbReference type="Gene3D" id="3.90.550.10">
    <property type="entry name" value="Spore Coat Polysaccharide Biosynthesis Protein SpsA, Chain A"/>
    <property type="match status" value="1"/>
</dbReference>
<dbReference type="InterPro" id="IPR050834">
    <property type="entry name" value="Glycosyltransf_2"/>
</dbReference>
<organism evidence="5 6">
    <name type="scientific">Brotocaccenecus cirricatena</name>
    <dbReference type="NCBI Taxonomy" id="3064195"/>
    <lineage>
        <taxon>Bacteria</taxon>
        <taxon>Bacillati</taxon>
        <taxon>Bacillota</taxon>
        <taxon>Clostridia</taxon>
        <taxon>Eubacteriales</taxon>
        <taxon>Oscillospiraceae</taxon>
        <taxon>Brotocaccenecus</taxon>
    </lineage>
</organism>
<keyword evidence="6" id="KW-1185">Reference proteome</keyword>
<feature type="domain" description="Glycosyltransferase 2-like" evidence="4">
    <location>
        <begin position="9"/>
        <end position="144"/>
    </location>
</feature>
<sequence>MSVYVKENAEFFSAAVESMLYQSCPPTQFVLVCDGPLTPALDKVIDGFTSTYPDLFRILRLPVNQGLGVALQEGLSACDCELVARMDSDDIALPLRMEHQLAAMNADPGLSVVGGQIAEFTGTMGNIQGYRMVPVSPEKIRQSAARRNPMNHMTVLFRKADVLTAGGYQDLKGFEDYFLWGRMLAAGCCMANLPEVCVLARVSGLQARRGGWNYFCQTVRLEHALRTCGLIGAGTYCQNLLIRFGGTVLLPDALRQRVYQRFLRRGDAPEMPWAGTPEELTAAASQS</sequence>
<dbReference type="AlphaFoldDB" id="A0AAE3AH99"/>
<dbReference type="EC" id="2.4.-.-" evidence="5"/>
<dbReference type="RefSeq" id="WP_302929538.1">
    <property type="nucleotide sequence ID" value="NZ_JAJEPW010000043.1"/>
</dbReference>
<dbReference type="SUPFAM" id="SSF53448">
    <property type="entry name" value="Nucleotide-diphospho-sugar transferases"/>
    <property type="match status" value="1"/>
</dbReference>
<name>A0AAE3AH99_9FIRM</name>
<evidence type="ECO:0000313" key="6">
    <source>
        <dbReference type="Proteomes" id="UP001199319"/>
    </source>
</evidence>
<dbReference type="PANTHER" id="PTHR43685:SF5">
    <property type="entry name" value="GLYCOSYLTRANSFERASE EPSE-RELATED"/>
    <property type="match status" value="1"/>
</dbReference>
<dbReference type="EMBL" id="JAJEPW010000043">
    <property type="protein sequence ID" value="MCC2130315.1"/>
    <property type="molecule type" value="Genomic_DNA"/>
</dbReference>
<evidence type="ECO:0000313" key="5">
    <source>
        <dbReference type="EMBL" id="MCC2130315.1"/>
    </source>
</evidence>
<comment type="caution">
    <text evidence="5">The sequence shown here is derived from an EMBL/GenBank/DDBJ whole genome shotgun (WGS) entry which is preliminary data.</text>
</comment>
<dbReference type="PANTHER" id="PTHR43685">
    <property type="entry name" value="GLYCOSYLTRANSFERASE"/>
    <property type="match status" value="1"/>
</dbReference>
<evidence type="ECO:0000256" key="1">
    <source>
        <dbReference type="ARBA" id="ARBA00006739"/>
    </source>
</evidence>
<reference evidence="5" key="1">
    <citation type="submission" date="2021-10" db="EMBL/GenBank/DDBJ databases">
        <title>Anaerobic single-cell dispensing facilitates the cultivation of human gut bacteria.</title>
        <authorList>
            <person name="Afrizal A."/>
        </authorList>
    </citation>
    <scope>NUCLEOTIDE SEQUENCE</scope>
    <source>
        <strain evidence="5">CLA-AA-H272</strain>
    </source>
</reference>
<accession>A0AAE3AH99</accession>
<dbReference type="GO" id="GO:0016757">
    <property type="term" value="F:glycosyltransferase activity"/>
    <property type="evidence" value="ECO:0007669"/>
    <property type="project" value="UniProtKB-KW"/>
</dbReference>
<evidence type="ECO:0000259" key="4">
    <source>
        <dbReference type="Pfam" id="PF00535"/>
    </source>
</evidence>
<evidence type="ECO:0000256" key="3">
    <source>
        <dbReference type="ARBA" id="ARBA00022679"/>
    </source>
</evidence>
<evidence type="ECO:0000256" key="2">
    <source>
        <dbReference type="ARBA" id="ARBA00022676"/>
    </source>
</evidence>